<keyword evidence="1" id="KW-0862">Zinc</keyword>
<reference evidence="3 4" key="1">
    <citation type="journal article" date="2023" name="Insect Mol. Biol.">
        <title>Genome sequencing provides insights into the evolution of gene families encoding plant cell wall-degrading enzymes in longhorned beetles.</title>
        <authorList>
            <person name="Shin N.R."/>
            <person name="Okamura Y."/>
            <person name="Kirsch R."/>
            <person name="Pauchet Y."/>
        </authorList>
    </citation>
    <scope>NUCLEOTIDE SEQUENCE [LARGE SCALE GENOMIC DNA]</scope>
    <source>
        <strain evidence="3">EAD_L_NR</strain>
    </source>
</reference>
<keyword evidence="1" id="KW-0863">Zinc-finger</keyword>
<comment type="caution">
    <text evidence="3">The sequence shown here is derived from an EMBL/GenBank/DDBJ whole genome shotgun (WGS) entry which is preliminary data.</text>
</comment>
<dbReference type="InterPro" id="IPR001878">
    <property type="entry name" value="Znf_CCHC"/>
</dbReference>
<keyword evidence="1" id="KW-0479">Metal-binding</keyword>
<dbReference type="Proteomes" id="UP001159042">
    <property type="component" value="Unassembled WGS sequence"/>
</dbReference>
<dbReference type="EMBL" id="JANEYG010000098">
    <property type="protein sequence ID" value="KAJ8913252.1"/>
    <property type="molecule type" value="Genomic_DNA"/>
</dbReference>
<dbReference type="GO" id="GO:0003676">
    <property type="term" value="F:nucleic acid binding"/>
    <property type="evidence" value="ECO:0007669"/>
    <property type="project" value="InterPro"/>
</dbReference>
<keyword evidence="4" id="KW-1185">Reference proteome</keyword>
<name>A0AAV8VGZ0_9CUCU</name>
<gene>
    <name evidence="3" type="ORF">NQ315_012870</name>
</gene>
<evidence type="ECO:0000313" key="4">
    <source>
        <dbReference type="Proteomes" id="UP001159042"/>
    </source>
</evidence>
<evidence type="ECO:0000259" key="2">
    <source>
        <dbReference type="PROSITE" id="PS50158"/>
    </source>
</evidence>
<organism evidence="3 4">
    <name type="scientific">Exocentrus adspersus</name>
    <dbReference type="NCBI Taxonomy" id="1586481"/>
    <lineage>
        <taxon>Eukaryota</taxon>
        <taxon>Metazoa</taxon>
        <taxon>Ecdysozoa</taxon>
        <taxon>Arthropoda</taxon>
        <taxon>Hexapoda</taxon>
        <taxon>Insecta</taxon>
        <taxon>Pterygota</taxon>
        <taxon>Neoptera</taxon>
        <taxon>Endopterygota</taxon>
        <taxon>Coleoptera</taxon>
        <taxon>Polyphaga</taxon>
        <taxon>Cucujiformia</taxon>
        <taxon>Chrysomeloidea</taxon>
        <taxon>Cerambycidae</taxon>
        <taxon>Lamiinae</taxon>
        <taxon>Acanthocinini</taxon>
        <taxon>Exocentrus</taxon>
    </lineage>
</organism>
<dbReference type="AlphaFoldDB" id="A0AAV8VGZ0"/>
<accession>A0AAV8VGZ0</accession>
<feature type="domain" description="CCHC-type" evidence="2">
    <location>
        <begin position="125"/>
        <end position="140"/>
    </location>
</feature>
<dbReference type="GO" id="GO:0008270">
    <property type="term" value="F:zinc ion binding"/>
    <property type="evidence" value="ECO:0007669"/>
    <property type="project" value="UniProtKB-KW"/>
</dbReference>
<evidence type="ECO:0000256" key="1">
    <source>
        <dbReference type="PROSITE-ProRule" id="PRU00047"/>
    </source>
</evidence>
<sequence>MVNLTYPSAPAEVIEQSSVSSFIEGLRDPEIGHLGPYLGPTSDLSICSRLSRHKTISEALAHALEIEAVKEAFRVAINPLQRRDKKMKITDGNLIDSLLELFQQFKKGQDLGSFTPNGERKPICCWTCDAEGHVRRRCPQNDSLQKALGPSTSQFRQIRVYTR</sequence>
<dbReference type="InterPro" id="IPR036875">
    <property type="entry name" value="Znf_CCHC_sf"/>
</dbReference>
<dbReference type="PROSITE" id="PS50158">
    <property type="entry name" value="ZF_CCHC"/>
    <property type="match status" value="1"/>
</dbReference>
<dbReference type="SUPFAM" id="SSF57756">
    <property type="entry name" value="Retrovirus zinc finger-like domains"/>
    <property type="match status" value="1"/>
</dbReference>
<proteinExistence type="predicted"/>
<evidence type="ECO:0000313" key="3">
    <source>
        <dbReference type="EMBL" id="KAJ8913252.1"/>
    </source>
</evidence>
<protein>
    <recommendedName>
        <fullName evidence="2">CCHC-type domain-containing protein</fullName>
    </recommendedName>
</protein>